<evidence type="ECO:0000256" key="3">
    <source>
        <dbReference type="ARBA" id="ARBA00022692"/>
    </source>
</evidence>
<dbReference type="GO" id="GO:0015031">
    <property type="term" value="P:protein transport"/>
    <property type="evidence" value="ECO:0007669"/>
    <property type="project" value="UniProtKB-KW"/>
</dbReference>
<organism evidence="10 11">
    <name type="scientific">Candidatus Naiadarchaeum limnaeum</name>
    <dbReference type="NCBI Taxonomy" id="2756139"/>
    <lineage>
        <taxon>Archaea</taxon>
        <taxon>Candidatus Undinarchaeota</taxon>
        <taxon>Candidatus Undinarchaeia</taxon>
        <taxon>Candidatus Naiadarchaeales</taxon>
        <taxon>Candidatus Naiadarchaeaceae</taxon>
        <taxon>Candidatus Naiadarchaeum</taxon>
    </lineage>
</organism>
<keyword evidence="7 9" id="KW-0472">Membrane</keyword>
<dbReference type="Pfam" id="PF03911">
    <property type="entry name" value="Sec61_beta"/>
    <property type="match status" value="1"/>
</dbReference>
<reference evidence="10 11" key="1">
    <citation type="journal article" name="Nat. Commun.">
        <title>Undinarchaeota illuminate DPANN phylogeny and the impact of gene transfer on archaeal evolution.</title>
        <authorList>
            <person name="Dombrowski N."/>
            <person name="Williams T.A."/>
            <person name="Sun J."/>
            <person name="Woodcroft B.J."/>
            <person name="Lee J.H."/>
            <person name="Minh B.Q."/>
            <person name="Rinke C."/>
            <person name="Spang A."/>
        </authorList>
    </citation>
    <scope>NUCLEOTIDE SEQUENCE [LARGE SCALE GENOMIC DNA]</scope>
    <source>
        <strain evidence="10">MAG_bin1129</strain>
    </source>
</reference>
<keyword evidence="3 9" id="KW-0812">Transmembrane</keyword>
<protein>
    <submittedName>
        <fullName evidence="10">Preprotein translocase subunit Sec61beta</fullName>
    </submittedName>
</protein>
<proteinExistence type="inferred from homology"/>
<evidence type="ECO:0000313" key="11">
    <source>
        <dbReference type="Proteomes" id="UP000646946"/>
    </source>
</evidence>
<evidence type="ECO:0000256" key="1">
    <source>
        <dbReference type="ARBA" id="ARBA00006103"/>
    </source>
</evidence>
<evidence type="ECO:0000256" key="4">
    <source>
        <dbReference type="ARBA" id="ARBA00022927"/>
    </source>
</evidence>
<evidence type="ECO:0000256" key="6">
    <source>
        <dbReference type="ARBA" id="ARBA00023010"/>
    </source>
</evidence>
<dbReference type="InterPro" id="IPR016482">
    <property type="entry name" value="SecG/Sec61-beta/Sbh"/>
</dbReference>
<sequence>MAEKEKVQLPATGGGLFRPSDAEGRGIKIRPEHIIIASGAIVVIEIILHAFV</sequence>
<evidence type="ECO:0000256" key="5">
    <source>
        <dbReference type="ARBA" id="ARBA00022989"/>
    </source>
</evidence>
<evidence type="ECO:0000313" key="10">
    <source>
        <dbReference type="EMBL" id="HIK00439.1"/>
    </source>
</evidence>
<gene>
    <name evidence="10" type="ORF">H1016_02780</name>
</gene>
<evidence type="ECO:0000256" key="7">
    <source>
        <dbReference type="ARBA" id="ARBA00023136"/>
    </source>
</evidence>
<keyword evidence="4" id="KW-0653">Protein transport</keyword>
<dbReference type="GO" id="GO:0012505">
    <property type="term" value="C:endomembrane system"/>
    <property type="evidence" value="ECO:0007669"/>
    <property type="project" value="UniProtKB-SubCell"/>
</dbReference>
<dbReference type="EMBL" id="DVAB01000023">
    <property type="protein sequence ID" value="HIK00439.1"/>
    <property type="molecule type" value="Genomic_DNA"/>
</dbReference>
<keyword evidence="6" id="KW-0811">Translocation</keyword>
<comment type="similarity">
    <text evidence="1">Belongs to the SEC61-beta family.</text>
</comment>
<accession>A0A832V028</accession>
<comment type="subcellular location">
    <subcellularLocation>
        <location evidence="8">Endomembrane system</location>
        <topology evidence="8">Single-pass membrane protein</topology>
    </subcellularLocation>
</comment>
<evidence type="ECO:0000256" key="9">
    <source>
        <dbReference type="SAM" id="Phobius"/>
    </source>
</evidence>
<evidence type="ECO:0000256" key="2">
    <source>
        <dbReference type="ARBA" id="ARBA00022448"/>
    </source>
</evidence>
<keyword evidence="11" id="KW-1185">Reference proteome</keyword>
<feature type="transmembrane region" description="Helical" evidence="9">
    <location>
        <begin position="34"/>
        <end position="51"/>
    </location>
</feature>
<name>A0A832V028_9ARCH</name>
<dbReference type="Proteomes" id="UP000646946">
    <property type="component" value="Unassembled WGS sequence"/>
</dbReference>
<keyword evidence="5 9" id="KW-1133">Transmembrane helix</keyword>
<dbReference type="AlphaFoldDB" id="A0A832V028"/>
<comment type="caution">
    <text evidence="10">The sequence shown here is derived from an EMBL/GenBank/DDBJ whole genome shotgun (WGS) entry which is preliminary data.</text>
</comment>
<evidence type="ECO:0000256" key="8">
    <source>
        <dbReference type="ARBA" id="ARBA00037847"/>
    </source>
</evidence>
<keyword evidence="2" id="KW-0813">Transport</keyword>